<protein>
    <submittedName>
        <fullName evidence="1">Uncharacterized protein</fullName>
    </submittedName>
</protein>
<evidence type="ECO:0000313" key="2">
    <source>
        <dbReference type="Proteomes" id="UP000054843"/>
    </source>
</evidence>
<name>A0A0V1MVN1_9BILA</name>
<evidence type="ECO:0000313" key="1">
    <source>
        <dbReference type="EMBL" id="KRZ75849.1"/>
    </source>
</evidence>
<dbReference type="EMBL" id="JYDO01000034">
    <property type="protein sequence ID" value="KRZ75849.1"/>
    <property type="molecule type" value="Genomic_DNA"/>
</dbReference>
<comment type="caution">
    <text evidence="1">The sequence shown here is derived from an EMBL/GenBank/DDBJ whole genome shotgun (WGS) entry which is preliminary data.</text>
</comment>
<reference evidence="1 2" key="1">
    <citation type="submission" date="2015-01" db="EMBL/GenBank/DDBJ databases">
        <title>Evolution of Trichinella species and genotypes.</title>
        <authorList>
            <person name="Korhonen P.K."/>
            <person name="Edoardo P."/>
            <person name="Giuseppe L.R."/>
            <person name="Gasser R.B."/>
        </authorList>
    </citation>
    <scope>NUCLEOTIDE SEQUENCE [LARGE SCALE GENOMIC DNA]</scope>
    <source>
        <strain evidence="1">ISS1980</strain>
    </source>
</reference>
<gene>
    <name evidence="1" type="ORF">T10_7376</name>
</gene>
<dbReference type="Proteomes" id="UP000054843">
    <property type="component" value="Unassembled WGS sequence"/>
</dbReference>
<dbReference type="AlphaFoldDB" id="A0A0V1MVN1"/>
<accession>A0A0V1MVN1</accession>
<organism evidence="1 2">
    <name type="scientific">Trichinella papuae</name>
    <dbReference type="NCBI Taxonomy" id="268474"/>
    <lineage>
        <taxon>Eukaryota</taxon>
        <taxon>Metazoa</taxon>
        <taxon>Ecdysozoa</taxon>
        <taxon>Nematoda</taxon>
        <taxon>Enoplea</taxon>
        <taxon>Dorylaimia</taxon>
        <taxon>Trichinellida</taxon>
        <taxon>Trichinellidae</taxon>
        <taxon>Trichinella</taxon>
    </lineage>
</organism>
<proteinExistence type="predicted"/>
<keyword evidence="2" id="KW-1185">Reference proteome</keyword>
<sequence length="126" mass="14556">MSPASSICVLSSMLLRCEEAIRNLKKKYEDGKGELKKKGIASCITVENKVYCFLCTYSAGNMHSYHAVKKCEEEQSMLHRQQANKWITTPVGPVLETLIVENEQQRRFFFLLLLPYYTKYFKFSVG</sequence>